<protein>
    <submittedName>
        <fullName evidence="1">Uncharacterized protein</fullName>
    </submittedName>
</protein>
<sequence>MLAAAVITVREWHISHMAKLARSARDQPTESRRRELADRLSGCATANSERVLSACITGFAALTEQAASPEEASSYIAAALRADTRLQGRAPDNGEVRILHALAAANARHMGEAVAALGQSYAMQRFSPSAGMWRIWWGTHHWSRLDPALRIAVDQEALWYASQGQSQREDVINAVADTPAYTAIALRLPGRGLANRPFGSAPE</sequence>
<gene>
    <name evidence="1" type="ORF">EV664_108150</name>
</gene>
<comment type="caution">
    <text evidence="1">The sequence shown here is derived from an EMBL/GenBank/DDBJ whole genome shotgun (WGS) entry which is preliminary data.</text>
</comment>
<keyword evidence="2" id="KW-1185">Reference proteome</keyword>
<evidence type="ECO:0000313" key="1">
    <source>
        <dbReference type="EMBL" id="TDN81208.1"/>
    </source>
</evidence>
<dbReference type="EMBL" id="SNWD01000008">
    <property type="protein sequence ID" value="TDN81208.1"/>
    <property type="molecule type" value="Genomic_DNA"/>
</dbReference>
<name>A0A4V3BT30_9SPHN</name>
<accession>A0A4V3BT30</accession>
<evidence type="ECO:0000313" key="2">
    <source>
        <dbReference type="Proteomes" id="UP000295493"/>
    </source>
</evidence>
<organism evidence="1 2">
    <name type="scientific">Stakelama pacifica</name>
    <dbReference type="NCBI Taxonomy" id="517720"/>
    <lineage>
        <taxon>Bacteria</taxon>
        <taxon>Pseudomonadati</taxon>
        <taxon>Pseudomonadota</taxon>
        <taxon>Alphaproteobacteria</taxon>
        <taxon>Sphingomonadales</taxon>
        <taxon>Sphingomonadaceae</taxon>
        <taxon>Stakelama</taxon>
    </lineage>
</organism>
<proteinExistence type="predicted"/>
<reference evidence="1 2" key="1">
    <citation type="submission" date="2019-03" db="EMBL/GenBank/DDBJ databases">
        <title>Genomic Encyclopedia of Type Strains, Phase IV (KMG-IV): sequencing the most valuable type-strain genomes for metagenomic binning, comparative biology and taxonomic classification.</title>
        <authorList>
            <person name="Goeker M."/>
        </authorList>
    </citation>
    <scope>NUCLEOTIDE SEQUENCE [LARGE SCALE GENOMIC DNA]</scope>
    <source>
        <strain evidence="1 2">DSM 25059</strain>
    </source>
</reference>
<dbReference type="AlphaFoldDB" id="A0A4V3BT30"/>
<dbReference type="Proteomes" id="UP000295493">
    <property type="component" value="Unassembled WGS sequence"/>
</dbReference>